<evidence type="ECO:0000256" key="5">
    <source>
        <dbReference type="SAM" id="Phobius"/>
    </source>
</evidence>
<feature type="transmembrane region" description="Helical" evidence="5">
    <location>
        <begin position="89"/>
        <end position="107"/>
    </location>
</feature>
<gene>
    <name evidence="6" type="ORF">GCM10022236_03580</name>
</gene>
<dbReference type="CDD" id="cd16914">
    <property type="entry name" value="EcfT"/>
    <property type="match status" value="1"/>
</dbReference>
<sequence>MIGLYVPGRSVVHRAPAWVKLVVLVVLGAGAIWLDRPWQVALALLIALLGYPAAGLTPATALRQIRPLWPLLLVTAGLQLVLDSWQRAVVVTGTIAVLVLLAALVTLTTRTTELVDAVVAAARPLRRLGVDADRLGLMVALGVRCVPVVVDLAREIRDAQRARGMRSARAFAVPLVVRALRHADALGDALVARGADD</sequence>
<dbReference type="PANTHER" id="PTHR33514">
    <property type="entry name" value="PROTEIN ABCI12, CHLOROPLASTIC"/>
    <property type="match status" value="1"/>
</dbReference>
<evidence type="ECO:0000313" key="6">
    <source>
        <dbReference type="EMBL" id="GAA3604985.1"/>
    </source>
</evidence>
<keyword evidence="4 5" id="KW-0472">Membrane</keyword>
<feature type="transmembrane region" description="Helical" evidence="5">
    <location>
        <begin position="15"/>
        <end position="34"/>
    </location>
</feature>
<comment type="subcellular location">
    <subcellularLocation>
        <location evidence="1">Membrane</location>
        <topology evidence="1">Multi-pass membrane protein</topology>
    </subcellularLocation>
</comment>
<protein>
    <submittedName>
        <fullName evidence="6">Energy-coupling factor transporter transmembrane protein EcfT</fullName>
    </submittedName>
</protein>
<keyword evidence="7" id="KW-1185">Reference proteome</keyword>
<evidence type="ECO:0000256" key="1">
    <source>
        <dbReference type="ARBA" id="ARBA00004141"/>
    </source>
</evidence>
<keyword evidence="2 5" id="KW-0812">Transmembrane</keyword>
<evidence type="ECO:0000313" key="7">
    <source>
        <dbReference type="Proteomes" id="UP001501490"/>
    </source>
</evidence>
<name>A0ABP6ZDC9_9ACTN</name>
<evidence type="ECO:0000256" key="4">
    <source>
        <dbReference type="ARBA" id="ARBA00023136"/>
    </source>
</evidence>
<evidence type="ECO:0000256" key="2">
    <source>
        <dbReference type="ARBA" id="ARBA00022692"/>
    </source>
</evidence>
<dbReference type="InterPro" id="IPR003339">
    <property type="entry name" value="ABC/ECF_trnsptr_transmembrane"/>
</dbReference>
<feature type="transmembrane region" description="Helical" evidence="5">
    <location>
        <begin position="41"/>
        <end position="59"/>
    </location>
</feature>
<dbReference type="EMBL" id="BAABAB010000003">
    <property type="protein sequence ID" value="GAA3604985.1"/>
    <property type="molecule type" value="Genomic_DNA"/>
</dbReference>
<dbReference type="RefSeq" id="WP_344801355.1">
    <property type="nucleotide sequence ID" value="NZ_BAABAB010000003.1"/>
</dbReference>
<comment type="caution">
    <text evidence="6">The sequence shown here is derived from an EMBL/GenBank/DDBJ whole genome shotgun (WGS) entry which is preliminary data.</text>
</comment>
<accession>A0ABP6ZDC9</accession>
<dbReference type="Pfam" id="PF02361">
    <property type="entry name" value="CbiQ"/>
    <property type="match status" value="1"/>
</dbReference>
<organism evidence="6 7">
    <name type="scientific">Microlunatus ginsengisoli</name>
    <dbReference type="NCBI Taxonomy" id="363863"/>
    <lineage>
        <taxon>Bacteria</taxon>
        <taxon>Bacillati</taxon>
        <taxon>Actinomycetota</taxon>
        <taxon>Actinomycetes</taxon>
        <taxon>Propionibacteriales</taxon>
        <taxon>Propionibacteriaceae</taxon>
        <taxon>Microlunatus</taxon>
    </lineage>
</organism>
<keyword evidence="3 5" id="KW-1133">Transmembrane helix</keyword>
<dbReference type="PANTHER" id="PTHR33514:SF13">
    <property type="entry name" value="PROTEIN ABCI12, CHLOROPLASTIC"/>
    <property type="match status" value="1"/>
</dbReference>
<evidence type="ECO:0000256" key="3">
    <source>
        <dbReference type="ARBA" id="ARBA00022989"/>
    </source>
</evidence>
<reference evidence="7" key="1">
    <citation type="journal article" date="2019" name="Int. J. Syst. Evol. Microbiol.">
        <title>The Global Catalogue of Microorganisms (GCM) 10K type strain sequencing project: providing services to taxonomists for standard genome sequencing and annotation.</title>
        <authorList>
            <consortium name="The Broad Institute Genomics Platform"/>
            <consortium name="The Broad Institute Genome Sequencing Center for Infectious Disease"/>
            <person name="Wu L."/>
            <person name="Ma J."/>
        </authorList>
    </citation>
    <scope>NUCLEOTIDE SEQUENCE [LARGE SCALE GENOMIC DNA]</scope>
    <source>
        <strain evidence="7">JCM 16929</strain>
    </source>
</reference>
<dbReference type="Proteomes" id="UP001501490">
    <property type="component" value="Unassembled WGS sequence"/>
</dbReference>
<proteinExistence type="predicted"/>